<dbReference type="InterPro" id="IPR003593">
    <property type="entry name" value="AAA+_ATPase"/>
</dbReference>
<evidence type="ECO:0000256" key="1">
    <source>
        <dbReference type="ARBA" id="ARBA00004496"/>
    </source>
</evidence>
<dbReference type="InterPro" id="IPR009057">
    <property type="entry name" value="Homeodomain-like_sf"/>
</dbReference>
<dbReference type="FunFam" id="1.10.8.60:FF:000014">
    <property type="entry name" value="DNA-binding transcriptional regulator NtrC"/>
    <property type="match status" value="1"/>
</dbReference>
<dbReference type="PRINTS" id="PR01590">
    <property type="entry name" value="HTHFIS"/>
</dbReference>
<dbReference type="InterPro" id="IPR025943">
    <property type="entry name" value="Sigma_54_int_dom_ATP-bd_2"/>
</dbReference>
<proteinExistence type="predicted"/>
<dbReference type="SUPFAM" id="SSF46689">
    <property type="entry name" value="Homeodomain-like"/>
    <property type="match status" value="1"/>
</dbReference>
<dbReference type="SUPFAM" id="SSF52172">
    <property type="entry name" value="CheY-like"/>
    <property type="match status" value="1"/>
</dbReference>
<dbReference type="Pfam" id="PF25601">
    <property type="entry name" value="AAA_lid_14"/>
    <property type="match status" value="1"/>
</dbReference>
<dbReference type="AlphaFoldDB" id="A0A3B1DMF1"/>
<evidence type="ECO:0000256" key="5">
    <source>
        <dbReference type="ARBA" id="ARBA00022840"/>
    </source>
</evidence>
<evidence type="ECO:0000259" key="11">
    <source>
        <dbReference type="PROSITE" id="PS50110"/>
    </source>
</evidence>
<dbReference type="GO" id="GO:0043565">
    <property type="term" value="F:sequence-specific DNA binding"/>
    <property type="evidence" value="ECO:0007669"/>
    <property type="project" value="InterPro"/>
</dbReference>
<dbReference type="PANTHER" id="PTHR32071:SF113">
    <property type="entry name" value="ALGINATE BIOSYNTHESIS TRANSCRIPTIONAL REGULATORY PROTEIN ALGB"/>
    <property type="match status" value="1"/>
</dbReference>
<evidence type="ECO:0000256" key="6">
    <source>
        <dbReference type="ARBA" id="ARBA00023015"/>
    </source>
</evidence>
<keyword evidence="7" id="KW-0238">DNA-binding</keyword>
<dbReference type="FunFam" id="3.40.50.2300:FF:000018">
    <property type="entry name" value="DNA-binding transcriptional regulator NtrC"/>
    <property type="match status" value="1"/>
</dbReference>
<evidence type="ECO:0000256" key="3">
    <source>
        <dbReference type="ARBA" id="ARBA00022553"/>
    </source>
</evidence>
<accession>A0A3B1DMF1</accession>
<evidence type="ECO:0000256" key="8">
    <source>
        <dbReference type="ARBA" id="ARBA00023159"/>
    </source>
</evidence>
<dbReference type="Pfam" id="PF00072">
    <property type="entry name" value="Response_reg"/>
    <property type="match status" value="1"/>
</dbReference>
<feature type="domain" description="Sigma-54 factor interaction" evidence="10">
    <location>
        <begin position="149"/>
        <end position="378"/>
    </location>
</feature>
<keyword evidence="9" id="KW-0804">Transcription</keyword>
<protein>
    <submittedName>
        <fullName evidence="12">Response regulator of zinc sigma-54-dependent two-component system</fullName>
    </submittedName>
</protein>
<dbReference type="SMART" id="SM00448">
    <property type="entry name" value="REC"/>
    <property type="match status" value="1"/>
</dbReference>
<dbReference type="GO" id="GO:0000160">
    <property type="term" value="P:phosphorelay signal transduction system"/>
    <property type="evidence" value="ECO:0007669"/>
    <property type="project" value="InterPro"/>
</dbReference>
<dbReference type="InterPro" id="IPR001789">
    <property type="entry name" value="Sig_transdc_resp-reg_receiver"/>
</dbReference>
<comment type="subcellular location">
    <subcellularLocation>
        <location evidence="1">Cytoplasm</location>
    </subcellularLocation>
</comment>
<keyword evidence="8" id="KW-0010">Activator</keyword>
<dbReference type="PROSITE" id="PS00676">
    <property type="entry name" value="SIGMA54_INTERACT_2"/>
    <property type="match status" value="1"/>
</dbReference>
<organism evidence="12">
    <name type="scientific">hydrothermal vent metagenome</name>
    <dbReference type="NCBI Taxonomy" id="652676"/>
    <lineage>
        <taxon>unclassified sequences</taxon>
        <taxon>metagenomes</taxon>
        <taxon>ecological metagenomes</taxon>
    </lineage>
</organism>
<dbReference type="InterPro" id="IPR002197">
    <property type="entry name" value="HTH_Fis"/>
</dbReference>
<feature type="domain" description="Response regulatory" evidence="11">
    <location>
        <begin position="10"/>
        <end position="124"/>
    </location>
</feature>
<reference evidence="12" key="1">
    <citation type="submission" date="2018-06" db="EMBL/GenBank/DDBJ databases">
        <authorList>
            <person name="Zhirakovskaya E."/>
        </authorList>
    </citation>
    <scope>NUCLEOTIDE SEQUENCE</scope>
</reference>
<dbReference type="EMBL" id="UOGH01000271">
    <property type="protein sequence ID" value="VAX32835.1"/>
    <property type="molecule type" value="Genomic_DNA"/>
</dbReference>
<dbReference type="CDD" id="cd00009">
    <property type="entry name" value="AAA"/>
    <property type="match status" value="1"/>
</dbReference>
<dbReference type="Gene3D" id="1.10.8.60">
    <property type="match status" value="1"/>
</dbReference>
<name>A0A3B1DMF1_9ZZZZ</name>
<dbReference type="PROSITE" id="PS50110">
    <property type="entry name" value="RESPONSE_REGULATORY"/>
    <property type="match status" value="1"/>
</dbReference>
<gene>
    <name evidence="12" type="ORF">MNBD_NITROSPIRAE02-118</name>
</gene>
<dbReference type="InterPro" id="IPR027417">
    <property type="entry name" value="P-loop_NTPase"/>
</dbReference>
<evidence type="ECO:0000313" key="12">
    <source>
        <dbReference type="EMBL" id="VAX32835.1"/>
    </source>
</evidence>
<dbReference type="InterPro" id="IPR058031">
    <property type="entry name" value="AAA_lid_NorR"/>
</dbReference>
<dbReference type="PROSITE" id="PS50045">
    <property type="entry name" value="SIGMA54_INTERACT_4"/>
    <property type="match status" value="1"/>
</dbReference>
<keyword evidence="4" id="KW-0547">Nucleotide-binding</keyword>
<dbReference type="GO" id="GO:0006355">
    <property type="term" value="P:regulation of DNA-templated transcription"/>
    <property type="evidence" value="ECO:0007669"/>
    <property type="project" value="InterPro"/>
</dbReference>
<dbReference type="Gene3D" id="3.40.50.2300">
    <property type="match status" value="1"/>
</dbReference>
<evidence type="ECO:0000259" key="10">
    <source>
        <dbReference type="PROSITE" id="PS50045"/>
    </source>
</evidence>
<keyword evidence="2" id="KW-0963">Cytoplasm</keyword>
<sequence length="461" mass="51817">MQECEAGVESILIVEDKKSMADMLKASLSSEGYKCIIALDGREGIKQLQQRTVGVVVTDLKLPKKDGLEVLKAAQAEDPTLPVIIMTAYGTIEVAVEAMKQGAYDFITKPFDIDHLLVIVRRALEVRRLYRENLLLKEEVSSRTGLPRIIGVSAKIKDVVQKVQRVAPTKSTVLLHGESGTGKELFARAIHHLSMGKDNLFVPINCAAIPRELLESELFGHEKGAFTGAETRKLGKFELAHKGTIFLDEIAELEMSLQAKLLRVLQDHVIERVGGTRPIQVEGRVIAASNKDLASCIQEGKFREDLYYRLNVFPIFIPPLRERRDDIPMLAEFFVNKYAAEMKIKPKAISRETMKLLMEYNWKGNVREIENTIERAMILADGDTILPEHISLMALKVNSSIEGLPMDGPLEETTKAALKLAETLRIRKALESTRWNKTRAAELLKISYKTLLTKIKEYQIE</sequence>
<dbReference type="PROSITE" id="PS00675">
    <property type="entry name" value="SIGMA54_INTERACT_1"/>
    <property type="match status" value="1"/>
</dbReference>
<dbReference type="InterPro" id="IPR025662">
    <property type="entry name" value="Sigma_54_int_dom_ATP-bd_1"/>
</dbReference>
<keyword evidence="3" id="KW-0597">Phosphoprotein</keyword>
<evidence type="ECO:0000256" key="7">
    <source>
        <dbReference type="ARBA" id="ARBA00023125"/>
    </source>
</evidence>
<keyword evidence="6" id="KW-0805">Transcription regulation</keyword>
<dbReference type="GO" id="GO:0005737">
    <property type="term" value="C:cytoplasm"/>
    <property type="evidence" value="ECO:0007669"/>
    <property type="project" value="UniProtKB-SubCell"/>
</dbReference>
<dbReference type="SUPFAM" id="SSF52540">
    <property type="entry name" value="P-loop containing nucleoside triphosphate hydrolases"/>
    <property type="match status" value="1"/>
</dbReference>
<dbReference type="InterPro" id="IPR002078">
    <property type="entry name" value="Sigma_54_int"/>
</dbReference>
<evidence type="ECO:0000256" key="2">
    <source>
        <dbReference type="ARBA" id="ARBA00022490"/>
    </source>
</evidence>
<keyword evidence="5" id="KW-0067">ATP-binding</keyword>
<evidence type="ECO:0000256" key="4">
    <source>
        <dbReference type="ARBA" id="ARBA00022741"/>
    </source>
</evidence>
<dbReference type="InterPro" id="IPR011006">
    <property type="entry name" value="CheY-like_superfamily"/>
</dbReference>
<dbReference type="Gene3D" id="1.10.10.60">
    <property type="entry name" value="Homeodomain-like"/>
    <property type="match status" value="1"/>
</dbReference>
<dbReference type="Gene3D" id="3.40.50.300">
    <property type="entry name" value="P-loop containing nucleotide triphosphate hydrolases"/>
    <property type="match status" value="1"/>
</dbReference>
<dbReference type="PANTHER" id="PTHR32071">
    <property type="entry name" value="TRANSCRIPTIONAL REGULATORY PROTEIN"/>
    <property type="match status" value="1"/>
</dbReference>
<evidence type="ECO:0000256" key="9">
    <source>
        <dbReference type="ARBA" id="ARBA00023163"/>
    </source>
</evidence>
<dbReference type="FunFam" id="3.40.50.300:FF:000006">
    <property type="entry name" value="DNA-binding transcriptional regulator NtrC"/>
    <property type="match status" value="1"/>
</dbReference>
<dbReference type="SMART" id="SM00382">
    <property type="entry name" value="AAA"/>
    <property type="match status" value="1"/>
</dbReference>
<dbReference type="GO" id="GO:0005524">
    <property type="term" value="F:ATP binding"/>
    <property type="evidence" value="ECO:0007669"/>
    <property type="project" value="UniProtKB-KW"/>
</dbReference>
<dbReference type="Pfam" id="PF02954">
    <property type="entry name" value="HTH_8"/>
    <property type="match status" value="1"/>
</dbReference>
<dbReference type="Pfam" id="PF00158">
    <property type="entry name" value="Sigma54_activat"/>
    <property type="match status" value="1"/>
</dbReference>